<dbReference type="AlphaFoldDB" id="A0A813HJL9"/>
<evidence type="ECO:0000256" key="1">
    <source>
        <dbReference type="ARBA" id="ARBA00022723"/>
    </source>
</evidence>
<comment type="caution">
    <text evidence="7">The sequence shown here is derived from an EMBL/GenBank/DDBJ whole genome shotgun (WGS) entry which is preliminary data.</text>
</comment>
<keyword evidence="2 4" id="KW-0378">Hydrolase</keyword>
<dbReference type="SMART" id="SM00156">
    <property type="entry name" value="PP2Ac"/>
    <property type="match status" value="1"/>
</dbReference>
<dbReference type="GO" id="GO:0004722">
    <property type="term" value="F:protein serine/threonine phosphatase activity"/>
    <property type="evidence" value="ECO:0007669"/>
    <property type="project" value="UniProtKB-EC"/>
</dbReference>
<accession>A0A813HJL9</accession>
<dbReference type="InterPro" id="IPR047129">
    <property type="entry name" value="PPA2-like"/>
</dbReference>
<evidence type="ECO:0000259" key="6">
    <source>
        <dbReference type="PROSITE" id="PS00125"/>
    </source>
</evidence>
<dbReference type="Pfam" id="PF00149">
    <property type="entry name" value="Metallophos"/>
    <property type="match status" value="1"/>
</dbReference>
<comment type="similarity">
    <text evidence="4">Belongs to the PPP phosphatase family.</text>
</comment>
<dbReference type="OrthoDB" id="445564at2759"/>
<keyword evidence="3" id="KW-0464">Manganese</keyword>
<evidence type="ECO:0000256" key="5">
    <source>
        <dbReference type="SAM" id="MobiDB-lite"/>
    </source>
</evidence>
<dbReference type="PROSITE" id="PS00125">
    <property type="entry name" value="SER_THR_PHOSPHATASE"/>
    <property type="match status" value="1"/>
</dbReference>
<evidence type="ECO:0000256" key="2">
    <source>
        <dbReference type="ARBA" id="ARBA00022801"/>
    </source>
</evidence>
<dbReference type="InterPro" id="IPR029052">
    <property type="entry name" value="Metallo-depent_PP-like"/>
</dbReference>
<gene>
    <name evidence="7" type="ORF">PGLA1383_LOCUS52977</name>
</gene>
<evidence type="ECO:0000256" key="4">
    <source>
        <dbReference type="RuleBase" id="RU004273"/>
    </source>
</evidence>
<dbReference type="GO" id="GO:0046872">
    <property type="term" value="F:metal ion binding"/>
    <property type="evidence" value="ECO:0007669"/>
    <property type="project" value="UniProtKB-KW"/>
</dbReference>
<comment type="catalytic activity">
    <reaction evidence="4">
        <text>O-phospho-L-threonyl-[protein] + H2O = L-threonyl-[protein] + phosphate</text>
        <dbReference type="Rhea" id="RHEA:47004"/>
        <dbReference type="Rhea" id="RHEA-COMP:11060"/>
        <dbReference type="Rhea" id="RHEA-COMP:11605"/>
        <dbReference type="ChEBI" id="CHEBI:15377"/>
        <dbReference type="ChEBI" id="CHEBI:30013"/>
        <dbReference type="ChEBI" id="CHEBI:43474"/>
        <dbReference type="ChEBI" id="CHEBI:61977"/>
        <dbReference type="EC" id="3.1.3.16"/>
    </reaction>
</comment>
<organism evidence="7 8">
    <name type="scientific">Polarella glacialis</name>
    <name type="common">Dinoflagellate</name>
    <dbReference type="NCBI Taxonomy" id="89957"/>
    <lineage>
        <taxon>Eukaryota</taxon>
        <taxon>Sar</taxon>
        <taxon>Alveolata</taxon>
        <taxon>Dinophyceae</taxon>
        <taxon>Suessiales</taxon>
        <taxon>Suessiaceae</taxon>
        <taxon>Polarella</taxon>
    </lineage>
</organism>
<dbReference type="Proteomes" id="UP000654075">
    <property type="component" value="Unassembled WGS sequence"/>
</dbReference>
<keyword evidence="8" id="KW-1185">Reference proteome</keyword>
<reference evidence="7" key="1">
    <citation type="submission" date="2021-02" db="EMBL/GenBank/DDBJ databases">
        <authorList>
            <person name="Dougan E. K."/>
            <person name="Rhodes N."/>
            <person name="Thang M."/>
            <person name="Chan C."/>
        </authorList>
    </citation>
    <scope>NUCLEOTIDE SEQUENCE</scope>
</reference>
<evidence type="ECO:0000313" key="7">
    <source>
        <dbReference type="EMBL" id="CAE8637648.1"/>
    </source>
</evidence>
<protein>
    <recommendedName>
        <fullName evidence="4">Serine/threonine-protein phosphatase</fullName>
        <ecNumber evidence="4">3.1.3.16</ecNumber>
    </recommendedName>
</protein>
<sequence>MCVAVFQKVPETNYLFLGDYVDRGPFSVETITLLALLKLQHPDRMTLLRGNHESRQITQVYGFYAECLRKFGDAAVWQYFTDLFDYLPIAAVEISQAGSALKDKVDAAAAGNFGWEMRLEMLRTRERRDTGAQQLSRGRSSLCDEAPGRSQVTRVPGAENRLPGAAPARQLGVSRLCEAFPSVAGHPCAASVGPLPRAFEVSWLAFLGHCCCSC</sequence>
<dbReference type="EC" id="3.1.3.16" evidence="4"/>
<feature type="region of interest" description="Disordered" evidence="5">
    <location>
        <begin position="128"/>
        <end position="163"/>
    </location>
</feature>
<dbReference type="EMBL" id="CAJNNV010031740">
    <property type="protein sequence ID" value="CAE8637648.1"/>
    <property type="molecule type" value="Genomic_DNA"/>
</dbReference>
<dbReference type="PANTHER" id="PTHR45619">
    <property type="entry name" value="SERINE/THREONINE-PROTEIN PHOSPHATASE PP2A-RELATED"/>
    <property type="match status" value="1"/>
</dbReference>
<dbReference type="SUPFAM" id="SSF56300">
    <property type="entry name" value="Metallo-dependent phosphatases"/>
    <property type="match status" value="1"/>
</dbReference>
<proteinExistence type="inferred from homology"/>
<dbReference type="InterPro" id="IPR006186">
    <property type="entry name" value="Ser/Thr-sp_prot-phosphatase"/>
</dbReference>
<dbReference type="InterPro" id="IPR004843">
    <property type="entry name" value="Calcineurin-like_PHP"/>
</dbReference>
<dbReference type="PRINTS" id="PR00114">
    <property type="entry name" value="STPHPHTASE"/>
</dbReference>
<evidence type="ECO:0000313" key="8">
    <source>
        <dbReference type="Proteomes" id="UP000654075"/>
    </source>
</evidence>
<name>A0A813HJL9_POLGL</name>
<keyword evidence="1" id="KW-0479">Metal-binding</keyword>
<feature type="domain" description="Serine/threonine specific protein phosphatases" evidence="6">
    <location>
        <begin position="48"/>
        <end position="53"/>
    </location>
</feature>
<dbReference type="Gene3D" id="3.60.21.10">
    <property type="match status" value="1"/>
</dbReference>
<evidence type="ECO:0000256" key="3">
    <source>
        <dbReference type="ARBA" id="ARBA00023211"/>
    </source>
</evidence>